<name>E7N457_9FIRM</name>
<dbReference type="EMBL" id="AECV01000044">
    <property type="protein sequence ID" value="EFW29028.1"/>
    <property type="molecule type" value="Genomic_DNA"/>
</dbReference>
<gene>
    <name evidence="1" type="ORF">HMPREF9555_01798</name>
</gene>
<dbReference type="Proteomes" id="UP000004633">
    <property type="component" value="Unassembled WGS sequence"/>
</dbReference>
<proteinExistence type="predicted"/>
<sequence>MALVDLSTICLQNLASLDTVAQIKIHENFSIDFENFMGIAIETLVPLCYV</sequence>
<protein>
    <submittedName>
        <fullName evidence="1">Uncharacterized protein</fullName>
    </submittedName>
</protein>
<dbReference type="AlphaFoldDB" id="E7N457"/>
<keyword evidence="2" id="KW-1185">Reference proteome</keyword>
<organism evidence="1 2">
    <name type="scientific">Selenomonas artemidis F0399</name>
    <dbReference type="NCBI Taxonomy" id="749551"/>
    <lineage>
        <taxon>Bacteria</taxon>
        <taxon>Bacillati</taxon>
        <taxon>Bacillota</taxon>
        <taxon>Negativicutes</taxon>
        <taxon>Selenomonadales</taxon>
        <taxon>Selenomonadaceae</taxon>
        <taxon>Selenomonas</taxon>
    </lineage>
</organism>
<comment type="caution">
    <text evidence="1">The sequence shown here is derived from an EMBL/GenBank/DDBJ whole genome shotgun (WGS) entry which is preliminary data.</text>
</comment>
<dbReference type="HOGENOM" id="CLU_3122534_0_0_9"/>
<accession>E7N457</accession>
<evidence type="ECO:0000313" key="1">
    <source>
        <dbReference type="EMBL" id="EFW29028.1"/>
    </source>
</evidence>
<dbReference type="STRING" id="749551.HMPREF9555_01798"/>
<reference evidence="1 2" key="1">
    <citation type="submission" date="2010-08" db="EMBL/GenBank/DDBJ databases">
        <authorList>
            <person name="Weinstock G."/>
            <person name="Sodergren E."/>
            <person name="Clifton S."/>
            <person name="Fulton L."/>
            <person name="Fulton B."/>
            <person name="Courtney L."/>
            <person name="Fronick C."/>
            <person name="Harrison M."/>
            <person name="Strong C."/>
            <person name="Farmer C."/>
            <person name="Delahaunty K."/>
            <person name="Markovic C."/>
            <person name="Hall O."/>
            <person name="Minx P."/>
            <person name="Tomlinson C."/>
            <person name="Mitreva M."/>
            <person name="Hou S."/>
            <person name="Chen J."/>
            <person name="Wollam A."/>
            <person name="Pepin K.H."/>
            <person name="Johnson M."/>
            <person name="Bhonagiri V."/>
            <person name="Zhang X."/>
            <person name="Suruliraj S."/>
            <person name="Warren W."/>
            <person name="Chinwalla A."/>
            <person name="Mardis E.R."/>
            <person name="Wilson R.K."/>
        </authorList>
    </citation>
    <scope>NUCLEOTIDE SEQUENCE [LARGE SCALE GENOMIC DNA]</scope>
    <source>
        <strain evidence="1 2">F0399</strain>
    </source>
</reference>
<evidence type="ECO:0000313" key="2">
    <source>
        <dbReference type="Proteomes" id="UP000004633"/>
    </source>
</evidence>